<dbReference type="Gramene" id="TuG1812G0200000222.01.T01">
    <property type="protein sequence ID" value="TuG1812G0200000222.01.T01.cds320741"/>
    <property type="gene ID" value="TuG1812G0200000222.01"/>
</dbReference>
<organism evidence="1 2">
    <name type="scientific">Triticum urartu</name>
    <name type="common">Red wild einkorn</name>
    <name type="synonym">Crithodium urartu</name>
    <dbReference type="NCBI Taxonomy" id="4572"/>
    <lineage>
        <taxon>Eukaryota</taxon>
        <taxon>Viridiplantae</taxon>
        <taxon>Streptophyta</taxon>
        <taxon>Embryophyta</taxon>
        <taxon>Tracheophyta</taxon>
        <taxon>Spermatophyta</taxon>
        <taxon>Magnoliopsida</taxon>
        <taxon>Liliopsida</taxon>
        <taxon>Poales</taxon>
        <taxon>Poaceae</taxon>
        <taxon>BOP clade</taxon>
        <taxon>Pooideae</taxon>
        <taxon>Triticodae</taxon>
        <taxon>Triticeae</taxon>
        <taxon>Triticinae</taxon>
        <taxon>Triticum</taxon>
    </lineage>
</organism>
<proteinExistence type="predicted"/>
<name>A0A8R7P928_TRIUA</name>
<sequence>MRTNKQVAGVRSNWMFCIFLHWTFTS</sequence>
<protein>
    <submittedName>
        <fullName evidence="1">Uncharacterized protein</fullName>
    </submittedName>
</protein>
<evidence type="ECO:0000313" key="1">
    <source>
        <dbReference type="EnsemblPlants" id="TuG1812G0200000222.01.T01.cds320741"/>
    </source>
</evidence>
<reference evidence="1" key="2">
    <citation type="submission" date="2018-03" db="EMBL/GenBank/DDBJ databases">
        <title>The Triticum urartu genome reveals the dynamic nature of wheat genome evolution.</title>
        <authorList>
            <person name="Ling H."/>
            <person name="Ma B."/>
            <person name="Shi X."/>
            <person name="Liu H."/>
            <person name="Dong L."/>
            <person name="Sun H."/>
            <person name="Cao Y."/>
            <person name="Gao Q."/>
            <person name="Zheng S."/>
            <person name="Li Y."/>
            <person name="Yu Y."/>
            <person name="Du H."/>
            <person name="Qi M."/>
            <person name="Li Y."/>
            <person name="Yu H."/>
            <person name="Cui Y."/>
            <person name="Wang N."/>
            <person name="Chen C."/>
            <person name="Wu H."/>
            <person name="Zhao Y."/>
            <person name="Zhang J."/>
            <person name="Li Y."/>
            <person name="Zhou W."/>
            <person name="Zhang B."/>
            <person name="Hu W."/>
            <person name="Eijk M."/>
            <person name="Tang J."/>
            <person name="Witsenboer H."/>
            <person name="Zhao S."/>
            <person name="Li Z."/>
            <person name="Zhang A."/>
            <person name="Wang D."/>
            <person name="Liang C."/>
        </authorList>
    </citation>
    <scope>NUCLEOTIDE SEQUENCE [LARGE SCALE GENOMIC DNA]</scope>
    <source>
        <strain evidence="1">cv. G1812</strain>
    </source>
</reference>
<dbReference type="Proteomes" id="UP000015106">
    <property type="component" value="Chromosome 2"/>
</dbReference>
<reference evidence="2" key="1">
    <citation type="journal article" date="2013" name="Nature">
        <title>Draft genome of the wheat A-genome progenitor Triticum urartu.</title>
        <authorList>
            <person name="Ling H.Q."/>
            <person name="Zhao S."/>
            <person name="Liu D."/>
            <person name="Wang J."/>
            <person name="Sun H."/>
            <person name="Zhang C."/>
            <person name="Fan H."/>
            <person name="Li D."/>
            <person name="Dong L."/>
            <person name="Tao Y."/>
            <person name="Gao C."/>
            <person name="Wu H."/>
            <person name="Li Y."/>
            <person name="Cui Y."/>
            <person name="Guo X."/>
            <person name="Zheng S."/>
            <person name="Wang B."/>
            <person name="Yu K."/>
            <person name="Liang Q."/>
            <person name="Yang W."/>
            <person name="Lou X."/>
            <person name="Chen J."/>
            <person name="Feng M."/>
            <person name="Jian J."/>
            <person name="Zhang X."/>
            <person name="Luo G."/>
            <person name="Jiang Y."/>
            <person name="Liu J."/>
            <person name="Wang Z."/>
            <person name="Sha Y."/>
            <person name="Zhang B."/>
            <person name="Wu H."/>
            <person name="Tang D."/>
            <person name="Shen Q."/>
            <person name="Xue P."/>
            <person name="Zou S."/>
            <person name="Wang X."/>
            <person name="Liu X."/>
            <person name="Wang F."/>
            <person name="Yang Y."/>
            <person name="An X."/>
            <person name="Dong Z."/>
            <person name="Zhang K."/>
            <person name="Zhang X."/>
            <person name="Luo M.C."/>
            <person name="Dvorak J."/>
            <person name="Tong Y."/>
            <person name="Wang J."/>
            <person name="Yang H."/>
            <person name="Li Z."/>
            <person name="Wang D."/>
            <person name="Zhang A."/>
            <person name="Wang J."/>
        </authorList>
    </citation>
    <scope>NUCLEOTIDE SEQUENCE</scope>
    <source>
        <strain evidence="2">cv. G1812</strain>
    </source>
</reference>
<reference evidence="1" key="3">
    <citation type="submission" date="2022-06" db="UniProtKB">
        <authorList>
            <consortium name="EnsemblPlants"/>
        </authorList>
    </citation>
    <scope>IDENTIFICATION</scope>
</reference>
<accession>A0A8R7P928</accession>
<dbReference type="AlphaFoldDB" id="A0A8R7P928"/>
<dbReference type="EnsemblPlants" id="TuG1812G0200000222.01.T01">
    <property type="protein sequence ID" value="TuG1812G0200000222.01.T01.cds320741"/>
    <property type="gene ID" value="TuG1812G0200000222.01"/>
</dbReference>
<keyword evidence="2" id="KW-1185">Reference proteome</keyword>
<evidence type="ECO:0000313" key="2">
    <source>
        <dbReference type="Proteomes" id="UP000015106"/>
    </source>
</evidence>